<reference evidence="3 4" key="1">
    <citation type="submission" date="2017-09" db="EMBL/GenBank/DDBJ databases">
        <title>Biodiversity and function of Thalassospira species in the particle-attached aromatic-hydrocarbon-degrading consortia from the surface seawater of the South China Sea.</title>
        <authorList>
            <person name="Dong C."/>
            <person name="Liu R."/>
            <person name="Shao Z."/>
        </authorList>
    </citation>
    <scope>NUCLEOTIDE SEQUENCE [LARGE SCALE GENOMIC DNA]</scope>
    <source>
        <strain evidence="3 4">CSC1P2</strain>
    </source>
</reference>
<dbReference type="Proteomes" id="UP000233597">
    <property type="component" value="Unassembled WGS sequence"/>
</dbReference>
<evidence type="ECO:0000256" key="2">
    <source>
        <dbReference type="PROSITE-ProRule" id="PRU00252"/>
    </source>
</evidence>
<evidence type="ECO:0000313" key="4">
    <source>
        <dbReference type="Proteomes" id="UP000233597"/>
    </source>
</evidence>
<proteinExistence type="predicted"/>
<dbReference type="Pfam" id="PF00436">
    <property type="entry name" value="SSB"/>
    <property type="match status" value="1"/>
</dbReference>
<dbReference type="CDD" id="cd04496">
    <property type="entry name" value="SSB_OBF"/>
    <property type="match status" value="1"/>
</dbReference>
<evidence type="ECO:0000256" key="1">
    <source>
        <dbReference type="ARBA" id="ARBA00023125"/>
    </source>
</evidence>
<gene>
    <name evidence="3" type="ORF">COO20_21285</name>
</gene>
<name>A0A2N3KIX2_9PROT</name>
<dbReference type="EMBL" id="NWTK01000017">
    <property type="protein sequence ID" value="PKR50413.1"/>
    <property type="molecule type" value="Genomic_DNA"/>
</dbReference>
<dbReference type="RefSeq" id="WP_085594920.1">
    <property type="nucleotide sequence ID" value="NZ_NWTK01000017.1"/>
</dbReference>
<comment type="caution">
    <text evidence="3">The sequence shown here is derived from an EMBL/GenBank/DDBJ whole genome shotgun (WGS) entry which is preliminary data.</text>
</comment>
<dbReference type="InterPro" id="IPR012340">
    <property type="entry name" value="NA-bd_OB-fold"/>
</dbReference>
<protein>
    <recommendedName>
        <fullName evidence="5">Single-stranded DNA-binding protein</fullName>
    </recommendedName>
</protein>
<dbReference type="GO" id="GO:0003697">
    <property type="term" value="F:single-stranded DNA binding"/>
    <property type="evidence" value="ECO:0007669"/>
    <property type="project" value="InterPro"/>
</dbReference>
<dbReference type="Gene3D" id="2.40.50.140">
    <property type="entry name" value="Nucleic acid-binding proteins"/>
    <property type="match status" value="1"/>
</dbReference>
<evidence type="ECO:0008006" key="5">
    <source>
        <dbReference type="Google" id="ProtNLM"/>
    </source>
</evidence>
<sequence length="131" mass="14714">MAHPSVMIAGLIVGSDPEIRFTPKGGKTARVSLLTKSRRKKRGSDEYIEDPQWNQVTFYGVLAETVETYIKKGDRNFVVSGHLELKQRDGKFYTNIIAEQIEAFPVSGDRISPLKEGVDPVDDDFDPEIPF</sequence>
<keyword evidence="1 2" id="KW-0238">DNA-binding</keyword>
<dbReference type="InterPro" id="IPR000424">
    <property type="entry name" value="Primosome_PriB/ssb"/>
</dbReference>
<dbReference type="SUPFAM" id="SSF50249">
    <property type="entry name" value="Nucleic acid-binding proteins"/>
    <property type="match status" value="1"/>
</dbReference>
<evidence type="ECO:0000313" key="3">
    <source>
        <dbReference type="EMBL" id="PKR50413.1"/>
    </source>
</evidence>
<organism evidence="3 4">
    <name type="scientific">Thalassospira marina</name>
    <dbReference type="NCBI Taxonomy" id="2048283"/>
    <lineage>
        <taxon>Bacteria</taxon>
        <taxon>Pseudomonadati</taxon>
        <taxon>Pseudomonadota</taxon>
        <taxon>Alphaproteobacteria</taxon>
        <taxon>Rhodospirillales</taxon>
        <taxon>Thalassospiraceae</taxon>
        <taxon>Thalassospira</taxon>
    </lineage>
</organism>
<dbReference type="AlphaFoldDB" id="A0A2N3KIX2"/>
<dbReference type="PROSITE" id="PS50935">
    <property type="entry name" value="SSB"/>
    <property type="match status" value="1"/>
</dbReference>
<accession>A0A2N3KIX2</accession>
<dbReference type="OrthoDB" id="7581348at2"/>